<dbReference type="InterPro" id="IPR036188">
    <property type="entry name" value="FAD/NAD-bd_sf"/>
</dbReference>
<dbReference type="AlphaFoldDB" id="A0A0G0UAM8"/>
<sequence length="264" mass="29868">MYDVAIIGGGFYGCMIALYFRSLGKKVLVLEKEGDIMLKASFNNQARVHNGYHYPRAIMTAESSHRNYFRFIKEFSQAVKDNFLMTYVIAKGSKTSPEDFEALYNRIGSPLAPPHERVMSLINKDLIQRAYTVEERVFDGDILRSIVWHRLFESGVDVVCNANVLKVSEGQLKILTYNTNKEKVIESERIINSSYAGLNDLLEASGLPLLPIKMQNTVMPLIKVPREFEDLGVTIMDGHFFAVMPFPPLGLHTIHHVRLTPAEG</sequence>
<evidence type="ECO:0000313" key="2">
    <source>
        <dbReference type="EMBL" id="KKR86043.1"/>
    </source>
</evidence>
<organism evidence="2 3">
    <name type="scientific">Candidatus Woesebacteria bacterium GW2011_GWB1_41_10</name>
    <dbReference type="NCBI Taxonomy" id="1618577"/>
    <lineage>
        <taxon>Bacteria</taxon>
        <taxon>Candidatus Woeseibacteriota</taxon>
    </lineage>
</organism>
<reference evidence="2 3" key="1">
    <citation type="journal article" date="2015" name="Nature">
        <title>rRNA introns, odd ribosomes, and small enigmatic genomes across a large radiation of phyla.</title>
        <authorList>
            <person name="Brown C.T."/>
            <person name="Hug L.A."/>
            <person name="Thomas B.C."/>
            <person name="Sharon I."/>
            <person name="Castelle C.J."/>
            <person name="Singh A."/>
            <person name="Wilkins M.J."/>
            <person name="Williams K.H."/>
            <person name="Banfield J.F."/>
        </authorList>
    </citation>
    <scope>NUCLEOTIDE SEQUENCE [LARGE SCALE GENOMIC DNA]</scope>
</reference>
<accession>A0A0G0UAM8</accession>
<evidence type="ECO:0000259" key="1">
    <source>
        <dbReference type="Pfam" id="PF01266"/>
    </source>
</evidence>
<dbReference type="PANTHER" id="PTHR42720">
    <property type="entry name" value="GLYCEROL-3-PHOSPHATE DEHYDROGENASE"/>
    <property type="match status" value="1"/>
</dbReference>
<dbReference type="PANTHER" id="PTHR42720:SF1">
    <property type="entry name" value="GLYCEROL 3-PHOSPHATE OXIDASE"/>
    <property type="match status" value="1"/>
</dbReference>
<dbReference type="Proteomes" id="UP000033858">
    <property type="component" value="Unassembled WGS sequence"/>
</dbReference>
<gene>
    <name evidence="2" type="ORF">UU32_C0024G0007</name>
</gene>
<name>A0A0G0UAM8_9BACT</name>
<evidence type="ECO:0000313" key="3">
    <source>
        <dbReference type="Proteomes" id="UP000033858"/>
    </source>
</evidence>
<comment type="caution">
    <text evidence="2">The sequence shown here is derived from an EMBL/GenBank/DDBJ whole genome shotgun (WGS) entry which is preliminary data.</text>
</comment>
<dbReference type="Gene3D" id="3.50.50.60">
    <property type="entry name" value="FAD/NAD(P)-binding domain"/>
    <property type="match status" value="1"/>
</dbReference>
<proteinExistence type="predicted"/>
<dbReference type="Pfam" id="PF01266">
    <property type="entry name" value="DAO"/>
    <property type="match status" value="1"/>
</dbReference>
<feature type="non-terminal residue" evidence="2">
    <location>
        <position position="264"/>
    </location>
</feature>
<dbReference type="EMBL" id="LCAE01000024">
    <property type="protein sequence ID" value="KKR86043.1"/>
    <property type="molecule type" value="Genomic_DNA"/>
</dbReference>
<dbReference type="InterPro" id="IPR052745">
    <property type="entry name" value="G3P_Oxidase/Oxidoreductase"/>
</dbReference>
<feature type="domain" description="FAD dependent oxidoreductase" evidence="1">
    <location>
        <begin position="3"/>
        <end position="243"/>
    </location>
</feature>
<protein>
    <submittedName>
        <fullName evidence="2">FAD dependent oxidoreductase</fullName>
    </submittedName>
</protein>
<dbReference type="SUPFAM" id="SSF51905">
    <property type="entry name" value="FAD/NAD(P)-binding domain"/>
    <property type="match status" value="1"/>
</dbReference>
<dbReference type="InterPro" id="IPR006076">
    <property type="entry name" value="FAD-dep_OxRdtase"/>
</dbReference>